<dbReference type="RefSeq" id="WP_091011739.1">
    <property type="nucleotide sequence ID" value="NZ_CP041743.1"/>
</dbReference>
<name>A0A1I3KS03_9BURK</name>
<dbReference type="Proteomes" id="UP000199548">
    <property type="component" value="Unassembled WGS sequence"/>
</dbReference>
<keyword evidence="3" id="KW-1185">Reference proteome</keyword>
<dbReference type="Gene3D" id="3.10.450.50">
    <property type="match status" value="1"/>
</dbReference>
<evidence type="ECO:0000313" key="3">
    <source>
        <dbReference type="Proteomes" id="UP000199548"/>
    </source>
</evidence>
<dbReference type="GO" id="GO:0016853">
    <property type="term" value="F:isomerase activity"/>
    <property type="evidence" value="ECO:0007669"/>
    <property type="project" value="UniProtKB-KW"/>
</dbReference>
<accession>A0A1I3KS03</accession>
<evidence type="ECO:0000313" key="2">
    <source>
        <dbReference type="EMBL" id="SFI75272.1"/>
    </source>
</evidence>
<keyword evidence="2" id="KW-0413">Isomerase</keyword>
<gene>
    <name evidence="2" type="ORF">SAMN05192543_104100</name>
</gene>
<evidence type="ECO:0000259" key="1">
    <source>
        <dbReference type="Pfam" id="PF12680"/>
    </source>
</evidence>
<dbReference type="AlphaFoldDB" id="A0A1I3KS03"/>
<organism evidence="2 3">
    <name type="scientific">Paraburkholderia megapolitana</name>
    <dbReference type="NCBI Taxonomy" id="420953"/>
    <lineage>
        <taxon>Bacteria</taxon>
        <taxon>Pseudomonadati</taxon>
        <taxon>Pseudomonadota</taxon>
        <taxon>Betaproteobacteria</taxon>
        <taxon>Burkholderiales</taxon>
        <taxon>Burkholderiaceae</taxon>
        <taxon>Paraburkholderia</taxon>
    </lineage>
</organism>
<dbReference type="InterPro" id="IPR037401">
    <property type="entry name" value="SnoaL-like"/>
</dbReference>
<reference evidence="2 3" key="1">
    <citation type="submission" date="2016-10" db="EMBL/GenBank/DDBJ databases">
        <authorList>
            <person name="de Groot N.N."/>
        </authorList>
    </citation>
    <scope>NUCLEOTIDE SEQUENCE [LARGE SCALE GENOMIC DNA]</scope>
    <source>
        <strain evidence="2 3">LMG 23650</strain>
    </source>
</reference>
<dbReference type="InterPro" id="IPR032710">
    <property type="entry name" value="NTF2-like_dom_sf"/>
</dbReference>
<proteinExistence type="predicted"/>
<dbReference type="OrthoDB" id="117872at2"/>
<feature type="domain" description="SnoaL-like" evidence="1">
    <location>
        <begin position="12"/>
        <end position="108"/>
    </location>
</feature>
<dbReference type="STRING" id="420953.SAMN05192543_104100"/>
<sequence>MTTASDTAAHVVQEFWRLMATNNFPSVAAVLADDFVLEYPQSKERIRGAANFVQFNAQYPAHGPWVFTINRIVGNGQEAVSDVLVTDGVQHARAISFFTVERGKIVRMVEFWPEPYEPPFDRSQFVERIE</sequence>
<dbReference type="EMBL" id="FOQU01000004">
    <property type="protein sequence ID" value="SFI75272.1"/>
    <property type="molecule type" value="Genomic_DNA"/>
</dbReference>
<dbReference type="Pfam" id="PF12680">
    <property type="entry name" value="SnoaL_2"/>
    <property type="match status" value="1"/>
</dbReference>
<protein>
    <submittedName>
        <fullName evidence="2">Ketosteroid isomerase-related protein</fullName>
    </submittedName>
</protein>
<dbReference type="SUPFAM" id="SSF54427">
    <property type="entry name" value="NTF2-like"/>
    <property type="match status" value="1"/>
</dbReference>